<gene>
    <name evidence="5" type="ORF">C2E21_7378</name>
</gene>
<evidence type="ECO:0000259" key="4">
    <source>
        <dbReference type="PROSITE" id="PS50011"/>
    </source>
</evidence>
<dbReference type="Proteomes" id="UP000239899">
    <property type="component" value="Unassembled WGS sequence"/>
</dbReference>
<proteinExistence type="predicted"/>
<dbReference type="Pfam" id="PF07714">
    <property type="entry name" value="PK_Tyr_Ser-Thr"/>
    <property type="match status" value="1"/>
</dbReference>
<dbReference type="SUPFAM" id="SSF56112">
    <property type="entry name" value="Protein kinase-like (PK-like)"/>
    <property type="match status" value="1"/>
</dbReference>
<evidence type="ECO:0000256" key="2">
    <source>
        <dbReference type="ARBA" id="ARBA00022840"/>
    </source>
</evidence>
<accession>A0A2P6TI71</accession>
<reference evidence="5 6" key="1">
    <citation type="journal article" date="2018" name="Plant J.">
        <title>Genome sequences of Chlorella sorokiniana UTEX 1602 and Micractinium conductrix SAG 241.80: implications to maltose excretion by a green alga.</title>
        <authorList>
            <person name="Arriola M.B."/>
            <person name="Velmurugan N."/>
            <person name="Zhang Y."/>
            <person name="Plunkett M.H."/>
            <person name="Hondzo H."/>
            <person name="Barney B.M."/>
        </authorList>
    </citation>
    <scope>NUCLEOTIDE SEQUENCE [LARGE SCALE GENOMIC DNA]</scope>
    <source>
        <strain evidence="6">UTEX 1602</strain>
    </source>
</reference>
<dbReference type="EMBL" id="LHPG02000015">
    <property type="protein sequence ID" value="PRW33991.1"/>
    <property type="molecule type" value="Genomic_DNA"/>
</dbReference>
<evidence type="ECO:0000256" key="3">
    <source>
        <dbReference type="SAM" id="MobiDB-lite"/>
    </source>
</evidence>
<dbReference type="InterPro" id="IPR011009">
    <property type="entry name" value="Kinase-like_dom_sf"/>
</dbReference>
<evidence type="ECO:0000313" key="6">
    <source>
        <dbReference type="Proteomes" id="UP000239899"/>
    </source>
</evidence>
<dbReference type="GO" id="GO:0005524">
    <property type="term" value="F:ATP binding"/>
    <property type="evidence" value="ECO:0007669"/>
    <property type="project" value="UniProtKB-KW"/>
</dbReference>
<dbReference type="InterPro" id="IPR051681">
    <property type="entry name" value="Ser/Thr_Kinases-Pseudokinases"/>
</dbReference>
<dbReference type="InterPro" id="IPR000719">
    <property type="entry name" value="Prot_kinase_dom"/>
</dbReference>
<dbReference type="Gene3D" id="1.10.510.10">
    <property type="entry name" value="Transferase(Phosphotransferase) domain 1"/>
    <property type="match status" value="1"/>
</dbReference>
<dbReference type="PRINTS" id="PR00109">
    <property type="entry name" value="TYRKINASE"/>
</dbReference>
<protein>
    <submittedName>
        <fullName evidence="5">Serine threonine-kinase CTR1</fullName>
    </submittedName>
</protein>
<keyword evidence="2" id="KW-0067">ATP-binding</keyword>
<dbReference type="InterPro" id="IPR001245">
    <property type="entry name" value="Ser-Thr/Tyr_kinase_cat_dom"/>
</dbReference>
<comment type="caution">
    <text evidence="5">The sequence shown here is derived from an EMBL/GenBank/DDBJ whole genome shotgun (WGS) entry which is preliminary data.</text>
</comment>
<sequence>MHCFCPVTVYLAKWRETLVAVKILMNTGVDIEDADDAERALTLSNPVLESLEKEASMMAALRHPNVVAFLGVCATPPCVATEYCARGSLTDVLRGGKNSAAKAKQLDWARRLNMALDAAKGMHYLHEHSPPIIHRDLKSPNLLVDKHWRVKVSDFNLSKLMEENSVMSSMAATNPRWLAPEILAGQPASYESDVYAFGVVLWELLTWELPWGATNPWQVVTFVTEGGRLEIPARERLPGPDSATWGELDAYVRLVQRCWAQIPQDRPRFKEVIADLRDMLERTLSGKGSLGGGSGPSRGATASPTLASGAGTLSAFGSGVPLPPTPSSPGPLGSGSGGSAAAAPGSVQARGRLSSGLSGVSRTASETGTGGSGYSSMAAEVGSLDDGMPRTLLGSSVQRSQ</sequence>
<dbReference type="OrthoDB" id="339325at2759"/>
<dbReference type="SMART" id="SM00220">
    <property type="entry name" value="S_TKc"/>
    <property type="match status" value="1"/>
</dbReference>
<dbReference type="PANTHER" id="PTHR44329:SF298">
    <property type="entry name" value="MIXED LINEAGE KINASE DOMAIN-LIKE PROTEIN"/>
    <property type="match status" value="1"/>
</dbReference>
<evidence type="ECO:0000313" key="5">
    <source>
        <dbReference type="EMBL" id="PRW33991.1"/>
    </source>
</evidence>
<dbReference type="PROSITE" id="PS00108">
    <property type="entry name" value="PROTEIN_KINASE_ST"/>
    <property type="match status" value="1"/>
</dbReference>
<dbReference type="AlphaFoldDB" id="A0A2P6TI71"/>
<feature type="region of interest" description="Disordered" evidence="3">
    <location>
        <begin position="285"/>
        <end position="401"/>
    </location>
</feature>
<dbReference type="InterPro" id="IPR008271">
    <property type="entry name" value="Ser/Thr_kinase_AS"/>
</dbReference>
<keyword evidence="1" id="KW-0547">Nucleotide-binding</keyword>
<dbReference type="PANTHER" id="PTHR44329">
    <property type="entry name" value="SERINE/THREONINE-PROTEIN KINASE TNNI3K-RELATED"/>
    <property type="match status" value="1"/>
</dbReference>
<dbReference type="GO" id="GO:0004674">
    <property type="term" value="F:protein serine/threonine kinase activity"/>
    <property type="evidence" value="ECO:0007669"/>
    <property type="project" value="TreeGrafter"/>
</dbReference>
<evidence type="ECO:0000256" key="1">
    <source>
        <dbReference type="ARBA" id="ARBA00022741"/>
    </source>
</evidence>
<keyword evidence="6" id="KW-1185">Reference proteome</keyword>
<dbReference type="PROSITE" id="PS50011">
    <property type="entry name" value="PROTEIN_KINASE_DOM"/>
    <property type="match status" value="1"/>
</dbReference>
<name>A0A2P6TI71_CHLSO</name>
<organism evidence="5 6">
    <name type="scientific">Chlorella sorokiniana</name>
    <name type="common">Freshwater green alga</name>
    <dbReference type="NCBI Taxonomy" id="3076"/>
    <lineage>
        <taxon>Eukaryota</taxon>
        <taxon>Viridiplantae</taxon>
        <taxon>Chlorophyta</taxon>
        <taxon>core chlorophytes</taxon>
        <taxon>Trebouxiophyceae</taxon>
        <taxon>Chlorellales</taxon>
        <taxon>Chlorellaceae</taxon>
        <taxon>Chlorella clade</taxon>
        <taxon>Chlorella</taxon>
    </lineage>
</organism>
<dbReference type="STRING" id="3076.A0A2P6TI71"/>
<dbReference type="CDD" id="cd13999">
    <property type="entry name" value="STKc_MAP3K-like"/>
    <property type="match status" value="1"/>
</dbReference>
<feature type="domain" description="Protein kinase" evidence="4">
    <location>
        <begin position="1"/>
        <end position="280"/>
    </location>
</feature>
<feature type="compositionally biased region" description="Low complexity" evidence="3">
    <location>
        <begin position="339"/>
        <end position="367"/>
    </location>
</feature>